<evidence type="ECO:0000313" key="1">
    <source>
        <dbReference type="EMBL" id="PVH62574.1"/>
    </source>
</evidence>
<dbReference type="Proteomes" id="UP000243499">
    <property type="component" value="Chromosome 3"/>
</dbReference>
<name>A0A2T8KKA7_9POAL</name>
<reference evidence="1" key="1">
    <citation type="submission" date="2018-04" db="EMBL/GenBank/DDBJ databases">
        <title>WGS assembly of Panicum hallii.</title>
        <authorList>
            <person name="Lovell J."/>
            <person name="Jenkins J."/>
            <person name="Lowry D."/>
            <person name="Mamidi S."/>
            <person name="Sreedasyam A."/>
            <person name="Weng X."/>
            <person name="Barry K."/>
            <person name="Bonette J."/>
            <person name="Campitelli B."/>
            <person name="Daum C."/>
            <person name="Gordon S."/>
            <person name="Gould B."/>
            <person name="Lipzen A."/>
            <person name="Macqueen A."/>
            <person name="Palacio-Mejia J."/>
            <person name="Plott C."/>
            <person name="Shakirov E."/>
            <person name="Shu S."/>
            <person name="Yoshinaga Y."/>
            <person name="Zane M."/>
            <person name="Rokhsar D."/>
            <person name="Grimwood J."/>
            <person name="Schmutz J."/>
            <person name="Juenger T."/>
        </authorList>
    </citation>
    <scope>NUCLEOTIDE SEQUENCE [LARGE SCALE GENOMIC DNA]</scope>
    <source>
        <strain evidence="1">FIL2</strain>
    </source>
</reference>
<accession>A0A2T8KKA7</accession>
<proteinExistence type="predicted"/>
<dbReference type="EMBL" id="CM008048">
    <property type="protein sequence ID" value="PVH62574.1"/>
    <property type="molecule type" value="Genomic_DNA"/>
</dbReference>
<dbReference type="AlphaFoldDB" id="A0A2T8KKA7"/>
<organism evidence="1">
    <name type="scientific">Panicum hallii</name>
    <dbReference type="NCBI Taxonomy" id="206008"/>
    <lineage>
        <taxon>Eukaryota</taxon>
        <taxon>Viridiplantae</taxon>
        <taxon>Streptophyta</taxon>
        <taxon>Embryophyta</taxon>
        <taxon>Tracheophyta</taxon>
        <taxon>Spermatophyta</taxon>
        <taxon>Magnoliopsida</taxon>
        <taxon>Liliopsida</taxon>
        <taxon>Poales</taxon>
        <taxon>Poaceae</taxon>
        <taxon>PACMAD clade</taxon>
        <taxon>Panicoideae</taxon>
        <taxon>Panicodae</taxon>
        <taxon>Paniceae</taxon>
        <taxon>Panicinae</taxon>
        <taxon>Panicum</taxon>
        <taxon>Panicum sect. Panicum</taxon>
    </lineage>
</organism>
<sequence>MGVHSLKWVFDRCPRVTRRSPRRLGDDGHGPRRAVRHGPALPLLFPVAGLDILVSCCCTAEAALLALKMHPSIITARFNHELADHASTSYEVTTTNRKTVYRR</sequence>
<dbReference type="Gramene" id="PVH62574">
    <property type="protein sequence ID" value="PVH62574"/>
    <property type="gene ID" value="PAHAL_3G326800"/>
</dbReference>
<gene>
    <name evidence="1" type="ORF">PAHAL_3G326800</name>
</gene>
<protein>
    <submittedName>
        <fullName evidence="1">Uncharacterized protein</fullName>
    </submittedName>
</protein>